<reference evidence="8 9" key="1">
    <citation type="submission" date="2016-05" db="EMBL/GenBank/DDBJ databases">
        <title>Genomic and physiological characterization of Planctopirus sp. isolated from fresh water lake.</title>
        <authorList>
            <person name="Subhash Y."/>
            <person name="Ramana C."/>
        </authorList>
    </citation>
    <scope>NUCLEOTIDE SEQUENCE [LARGE SCALE GENOMIC DNA]</scope>
    <source>
        <strain evidence="8 9">JC280</strain>
    </source>
</reference>
<gene>
    <name evidence="5" type="primary">rpsI</name>
    <name evidence="8" type="ORF">A6X21_06035</name>
</gene>
<dbReference type="GO" id="GO:0006412">
    <property type="term" value="P:translation"/>
    <property type="evidence" value="ECO:0007669"/>
    <property type="project" value="UniProtKB-UniRule"/>
</dbReference>
<dbReference type="RefSeq" id="WP_068848710.1">
    <property type="nucleotide sequence ID" value="NZ_LYDR01000113.1"/>
</dbReference>
<dbReference type="NCBIfam" id="NF001099">
    <property type="entry name" value="PRK00132.1"/>
    <property type="match status" value="1"/>
</dbReference>
<organism evidence="8 9">
    <name type="scientific">Planctopirus hydrillae</name>
    <dbReference type="NCBI Taxonomy" id="1841610"/>
    <lineage>
        <taxon>Bacteria</taxon>
        <taxon>Pseudomonadati</taxon>
        <taxon>Planctomycetota</taxon>
        <taxon>Planctomycetia</taxon>
        <taxon>Planctomycetales</taxon>
        <taxon>Planctomycetaceae</taxon>
        <taxon>Planctopirus</taxon>
    </lineage>
</organism>
<evidence type="ECO:0000256" key="2">
    <source>
        <dbReference type="ARBA" id="ARBA00022980"/>
    </source>
</evidence>
<keyword evidence="3 5" id="KW-0687">Ribonucleoprotein</keyword>
<dbReference type="STRING" id="1841610.A6X21_06035"/>
<feature type="region of interest" description="Disordered" evidence="7">
    <location>
        <begin position="1"/>
        <end position="20"/>
    </location>
</feature>
<dbReference type="GO" id="GO:0003723">
    <property type="term" value="F:RNA binding"/>
    <property type="evidence" value="ECO:0007669"/>
    <property type="project" value="TreeGrafter"/>
</dbReference>
<protein>
    <recommendedName>
        <fullName evidence="4 5">Small ribosomal subunit protein uS9</fullName>
    </recommendedName>
</protein>
<dbReference type="InterPro" id="IPR020574">
    <property type="entry name" value="Ribosomal_uS9_CS"/>
</dbReference>
<dbReference type="SUPFAM" id="SSF54211">
    <property type="entry name" value="Ribosomal protein S5 domain 2-like"/>
    <property type="match status" value="1"/>
</dbReference>
<evidence type="ECO:0000256" key="7">
    <source>
        <dbReference type="SAM" id="MobiDB-lite"/>
    </source>
</evidence>
<dbReference type="Gene3D" id="3.30.230.10">
    <property type="match status" value="1"/>
</dbReference>
<dbReference type="PROSITE" id="PS00360">
    <property type="entry name" value="RIBOSOMAL_S9"/>
    <property type="match status" value="1"/>
</dbReference>
<evidence type="ECO:0000256" key="3">
    <source>
        <dbReference type="ARBA" id="ARBA00023274"/>
    </source>
</evidence>
<proteinExistence type="inferred from homology"/>
<dbReference type="GO" id="GO:0003735">
    <property type="term" value="F:structural constituent of ribosome"/>
    <property type="evidence" value="ECO:0007669"/>
    <property type="project" value="InterPro"/>
</dbReference>
<keyword evidence="2 5" id="KW-0689">Ribosomal protein</keyword>
<sequence>MSDEITLADPTAPASPAGVTTGSELTLGSEVVAPVAEVQEEKVVHRRGRIDRFGVAMGTGRRKTSVARVRLKPGSGSITINDRTFENYFPIERDRLKIEAPLRACEKYGQVDIWVRAEGGGSTGQTGAVILGIARALDVMFPNLHQTLADGGFLTRDSRMVERKKYGFKKARRSFQFSKR</sequence>
<evidence type="ECO:0000256" key="6">
    <source>
        <dbReference type="RuleBase" id="RU003815"/>
    </source>
</evidence>
<dbReference type="PANTHER" id="PTHR21569:SF1">
    <property type="entry name" value="SMALL RIBOSOMAL SUBUNIT PROTEIN US9M"/>
    <property type="match status" value="1"/>
</dbReference>
<evidence type="ECO:0000313" key="8">
    <source>
        <dbReference type="EMBL" id="ODA30182.1"/>
    </source>
</evidence>
<accession>A0A1C3EAC0</accession>
<dbReference type="InterPro" id="IPR000754">
    <property type="entry name" value="Ribosomal_uS9"/>
</dbReference>
<name>A0A1C3EAC0_9PLAN</name>
<dbReference type="PANTHER" id="PTHR21569">
    <property type="entry name" value="RIBOSOMAL PROTEIN S9"/>
    <property type="match status" value="1"/>
</dbReference>
<evidence type="ECO:0000256" key="4">
    <source>
        <dbReference type="ARBA" id="ARBA00035259"/>
    </source>
</evidence>
<dbReference type="Proteomes" id="UP000094828">
    <property type="component" value="Unassembled WGS sequence"/>
</dbReference>
<evidence type="ECO:0000256" key="1">
    <source>
        <dbReference type="ARBA" id="ARBA00005251"/>
    </source>
</evidence>
<evidence type="ECO:0000256" key="5">
    <source>
        <dbReference type="HAMAP-Rule" id="MF_00532"/>
    </source>
</evidence>
<dbReference type="InterPro" id="IPR023035">
    <property type="entry name" value="Ribosomal_uS9_bac/plastid"/>
</dbReference>
<dbReference type="InterPro" id="IPR014721">
    <property type="entry name" value="Ribsml_uS5_D2-typ_fold_subgr"/>
</dbReference>
<comment type="similarity">
    <text evidence="1 5 6">Belongs to the universal ribosomal protein uS9 family.</text>
</comment>
<dbReference type="Pfam" id="PF00380">
    <property type="entry name" value="Ribosomal_S9"/>
    <property type="match status" value="1"/>
</dbReference>
<dbReference type="GO" id="GO:0022627">
    <property type="term" value="C:cytosolic small ribosomal subunit"/>
    <property type="evidence" value="ECO:0007669"/>
    <property type="project" value="TreeGrafter"/>
</dbReference>
<dbReference type="HAMAP" id="MF_00532_B">
    <property type="entry name" value="Ribosomal_uS9_B"/>
    <property type="match status" value="1"/>
</dbReference>
<comment type="caution">
    <text evidence="8">The sequence shown here is derived from an EMBL/GenBank/DDBJ whole genome shotgun (WGS) entry which is preliminary data.</text>
</comment>
<dbReference type="EMBL" id="LYDR01000113">
    <property type="protein sequence ID" value="ODA30182.1"/>
    <property type="molecule type" value="Genomic_DNA"/>
</dbReference>
<keyword evidence="9" id="KW-1185">Reference proteome</keyword>
<dbReference type="AlphaFoldDB" id="A0A1C3EAC0"/>
<dbReference type="FunFam" id="3.30.230.10:FF:000001">
    <property type="entry name" value="30S ribosomal protein S9"/>
    <property type="match status" value="1"/>
</dbReference>
<evidence type="ECO:0000313" key="9">
    <source>
        <dbReference type="Proteomes" id="UP000094828"/>
    </source>
</evidence>
<dbReference type="InterPro" id="IPR020568">
    <property type="entry name" value="Ribosomal_Su5_D2-typ_SF"/>
</dbReference>